<evidence type="ECO:0000256" key="3">
    <source>
        <dbReference type="ARBA" id="ARBA00022741"/>
    </source>
</evidence>
<reference evidence="9 10" key="1">
    <citation type="submission" date="2019-09" db="EMBL/GenBank/DDBJ databases">
        <title>Draft genome sequence assemblies of isolates from the urinary tract.</title>
        <authorList>
            <person name="Mores C.R."/>
            <person name="Putonti C."/>
            <person name="Wolfe A.J."/>
        </authorList>
    </citation>
    <scope>NUCLEOTIDE SEQUENCE [LARGE SCALE GENOMIC DNA]</scope>
    <source>
        <strain evidence="9 10">UMB623</strain>
    </source>
</reference>
<dbReference type="AlphaFoldDB" id="A0A5N1GKF7"/>
<dbReference type="EC" id="2.7.7.108" evidence="5"/>
<dbReference type="PANTHER" id="PTHR39560">
    <property type="entry name" value="PROTEIN ADENYLYLTRANSFERASE FIC-RELATED"/>
    <property type="match status" value="1"/>
</dbReference>
<evidence type="ECO:0000256" key="7">
    <source>
        <dbReference type="ARBA" id="ARBA00048696"/>
    </source>
</evidence>
<comment type="caution">
    <text evidence="9">The sequence shown here is derived from an EMBL/GenBank/DDBJ whole genome shotgun (WGS) entry which is preliminary data.</text>
</comment>
<dbReference type="SUPFAM" id="SSF140931">
    <property type="entry name" value="Fic-like"/>
    <property type="match status" value="1"/>
</dbReference>
<keyword evidence="4" id="KW-0067">ATP-binding</keyword>
<feature type="domain" description="Fido" evidence="8">
    <location>
        <begin position="27"/>
        <end position="162"/>
    </location>
</feature>
<comment type="catalytic activity">
    <reaction evidence="6">
        <text>L-threonyl-[protein] + ATP = 3-O-(5'-adenylyl)-L-threonyl-[protein] + diphosphate</text>
        <dbReference type="Rhea" id="RHEA:54292"/>
        <dbReference type="Rhea" id="RHEA-COMP:11060"/>
        <dbReference type="Rhea" id="RHEA-COMP:13847"/>
        <dbReference type="ChEBI" id="CHEBI:30013"/>
        <dbReference type="ChEBI" id="CHEBI:30616"/>
        <dbReference type="ChEBI" id="CHEBI:33019"/>
        <dbReference type="ChEBI" id="CHEBI:138113"/>
        <dbReference type="EC" id="2.7.7.108"/>
    </reaction>
</comment>
<evidence type="ECO:0000256" key="4">
    <source>
        <dbReference type="ARBA" id="ARBA00022840"/>
    </source>
</evidence>
<evidence type="ECO:0000313" key="10">
    <source>
        <dbReference type="Proteomes" id="UP000327148"/>
    </source>
</evidence>
<protein>
    <recommendedName>
        <fullName evidence="5">protein adenylyltransferase</fullName>
        <ecNumber evidence="5">2.7.7.108</ecNumber>
    </recommendedName>
</protein>
<dbReference type="GO" id="GO:0005524">
    <property type="term" value="F:ATP binding"/>
    <property type="evidence" value="ECO:0007669"/>
    <property type="project" value="UniProtKB-KW"/>
</dbReference>
<evidence type="ECO:0000256" key="2">
    <source>
        <dbReference type="ARBA" id="ARBA00022695"/>
    </source>
</evidence>
<evidence type="ECO:0000256" key="1">
    <source>
        <dbReference type="ARBA" id="ARBA00022679"/>
    </source>
</evidence>
<sequence length="202" mass="23385">MKNEEYQTKRRAHELWDLNLIDKFEVGTFKSLAAIHAYLFQDFPEVHPGKIRQVNLSKGNFRFASVLYLEAAIQAVEAMPENNFDAIIDKYTEMNVVHPFREGNGRSTRIWLDQMLRDNLLLCIDWSRINKRDYLSAMALSPSNNNLLKMLLEKALTDKVADRLVYLKGIDQSYAYEDLDDYLYYEIDGGDSNNCSSDVSLP</sequence>
<dbReference type="EMBL" id="VYWO01000003">
    <property type="protein sequence ID" value="KAA9300778.1"/>
    <property type="molecule type" value="Genomic_DNA"/>
</dbReference>
<organism evidence="9 10">
    <name type="scientific">Aerococcus sanguinicola</name>
    <dbReference type="NCBI Taxonomy" id="119206"/>
    <lineage>
        <taxon>Bacteria</taxon>
        <taxon>Bacillati</taxon>
        <taxon>Bacillota</taxon>
        <taxon>Bacilli</taxon>
        <taxon>Lactobacillales</taxon>
        <taxon>Aerococcaceae</taxon>
        <taxon>Aerococcus</taxon>
    </lineage>
</organism>
<comment type="catalytic activity">
    <reaction evidence="7">
        <text>L-tyrosyl-[protein] + ATP = O-(5'-adenylyl)-L-tyrosyl-[protein] + diphosphate</text>
        <dbReference type="Rhea" id="RHEA:54288"/>
        <dbReference type="Rhea" id="RHEA-COMP:10136"/>
        <dbReference type="Rhea" id="RHEA-COMP:13846"/>
        <dbReference type="ChEBI" id="CHEBI:30616"/>
        <dbReference type="ChEBI" id="CHEBI:33019"/>
        <dbReference type="ChEBI" id="CHEBI:46858"/>
        <dbReference type="ChEBI" id="CHEBI:83624"/>
        <dbReference type="EC" id="2.7.7.108"/>
    </reaction>
</comment>
<dbReference type="PROSITE" id="PS51459">
    <property type="entry name" value="FIDO"/>
    <property type="match status" value="1"/>
</dbReference>
<proteinExistence type="predicted"/>
<dbReference type="OrthoDB" id="9813719at2"/>
<dbReference type="Proteomes" id="UP000327148">
    <property type="component" value="Unassembled WGS sequence"/>
</dbReference>
<dbReference type="GO" id="GO:0051302">
    <property type="term" value="P:regulation of cell division"/>
    <property type="evidence" value="ECO:0007669"/>
    <property type="project" value="TreeGrafter"/>
</dbReference>
<dbReference type="Pfam" id="PF02661">
    <property type="entry name" value="Fic"/>
    <property type="match status" value="1"/>
</dbReference>
<dbReference type="InterPro" id="IPR036597">
    <property type="entry name" value="Fido-like_dom_sf"/>
</dbReference>
<evidence type="ECO:0000256" key="6">
    <source>
        <dbReference type="ARBA" id="ARBA00047939"/>
    </source>
</evidence>
<dbReference type="NCBIfam" id="NF046029">
    <property type="entry name" value="ProtAdlyltaseNmFic"/>
    <property type="match status" value="1"/>
</dbReference>
<name>A0A5N1GKF7_9LACT</name>
<dbReference type="Gene3D" id="1.10.3290.10">
    <property type="entry name" value="Fido-like domain"/>
    <property type="match status" value="1"/>
</dbReference>
<gene>
    <name evidence="9" type="ORF">F6I03_05585</name>
</gene>
<dbReference type="InterPro" id="IPR003812">
    <property type="entry name" value="Fido"/>
</dbReference>
<keyword evidence="1" id="KW-0808">Transferase</keyword>
<evidence type="ECO:0000256" key="5">
    <source>
        <dbReference type="ARBA" id="ARBA00034531"/>
    </source>
</evidence>
<dbReference type="RefSeq" id="WP_070430537.1">
    <property type="nucleotide sequence ID" value="NZ_VYWO01000003.1"/>
</dbReference>
<accession>A0A5N1GKF7</accession>
<keyword evidence="2" id="KW-0548">Nucleotidyltransferase</keyword>
<keyword evidence="3" id="KW-0547">Nucleotide-binding</keyword>
<evidence type="ECO:0000313" key="9">
    <source>
        <dbReference type="EMBL" id="KAA9300778.1"/>
    </source>
</evidence>
<dbReference type="GO" id="GO:0070733">
    <property type="term" value="F:AMPylase activity"/>
    <property type="evidence" value="ECO:0007669"/>
    <property type="project" value="UniProtKB-EC"/>
</dbReference>
<evidence type="ECO:0000259" key="8">
    <source>
        <dbReference type="PROSITE" id="PS51459"/>
    </source>
</evidence>
<dbReference type="STRING" id="119206.AWM72_01935"/>
<dbReference type="PANTHER" id="PTHR39560:SF1">
    <property type="entry name" value="PROTEIN ADENYLYLTRANSFERASE FIC-RELATED"/>
    <property type="match status" value="1"/>
</dbReference>